<sequence>MHRAPPSRRPRAPGPGDAAAIQWADPAAPTPGTRGGVVRMLEDVVLAWRAHALRYATEAASPTGGASGSGSCPDCDASPFTDQEAIPRDAPHTAIHPLIAALEVARAEAARDARERLYRETRGPVYRDHPFGMPAFVDYGEREEEIQQVVDQAMERELAPLAPVIRRALDRFVNLRLVALEGEIGPVPDGRDGSDPEPLF</sequence>
<gene>
    <name evidence="2" type="ordered locus">CMS0271</name>
</gene>
<evidence type="ECO:0000256" key="1">
    <source>
        <dbReference type="SAM" id="MobiDB-lite"/>
    </source>
</evidence>
<accession>B0RB27</accession>
<feature type="region of interest" description="Disordered" evidence="1">
    <location>
        <begin position="1"/>
        <end position="34"/>
    </location>
</feature>
<organism evidence="2 3">
    <name type="scientific">Clavibacter sepedonicus</name>
    <name type="common">Clavibacter michiganensis subsp. sepedonicus</name>
    <dbReference type="NCBI Taxonomy" id="31964"/>
    <lineage>
        <taxon>Bacteria</taxon>
        <taxon>Bacillati</taxon>
        <taxon>Actinomycetota</taxon>
        <taxon>Actinomycetes</taxon>
        <taxon>Micrococcales</taxon>
        <taxon>Microbacteriaceae</taxon>
        <taxon>Clavibacter</taxon>
    </lineage>
</organism>
<keyword evidence="3" id="KW-1185">Reference proteome</keyword>
<dbReference type="KEGG" id="cms:CMS0271"/>
<reference evidence="2 3" key="1">
    <citation type="journal article" date="2008" name="J. Bacteriol.">
        <title>Genome of the actinomycete plant pathogen Clavibacter michiganensis subsp. sepedonicus suggests recent niche adaptation.</title>
        <authorList>
            <person name="Bentley S.D."/>
            <person name="Corton C."/>
            <person name="Brown S.E."/>
            <person name="Barron A."/>
            <person name="Clark L."/>
            <person name="Doggett J."/>
            <person name="Harris B."/>
            <person name="Ormond D."/>
            <person name="Quail M.A."/>
            <person name="May G."/>
            <person name="Francis D."/>
            <person name="Knudson D."/>
            <person name="Parkhill J."/>
            <person name="Ishimaru C.A."/>
        </authorList>
    </citation>
    <scope>NUCLEOTIDE SEQUENCE [LARGE SCALE GENOMIC DNA]</scope>
    <source>
        <strain evidence="3">ATCC 33113 / DSM 20744 / JCM 9667 / LMG 2889 / ICMP 2535 / C-1</strain>
    </source>
</reference>
<dbReference type="Proteomes" id="UP000001318">
    <property type="component" value="Chromosome"/>
</dbReference>
<evidence type="ECO:0000313" key="3">
    <source>
        <dbReference type="Proteomes" id="UP000001318"/>
    </source>
</evidence>
<dbReference type="STRING" id="31964.CMS0271"/>
<dbReference type="HOGENOM" id="CLU_1640796_0_0_11"/>
<evidence type="ECO:0000313" key="2">
    <source>
        <dbReference type="EMBL" id="CAQ00392.1"/>
    </source>
</evidence>
<name>B0RB27_CLASE</name>
<feature type="region of interest" description="Disordered" evidence="1">
    <location>
        <begin position="58"/>
        <end position="84"/>
    </location>
</feature>
<protein>
    <submittedName>
        <fullName evidence="2">Uncharacterized protein</fullName>
    </submittedName>
</protein>
<dbReference type="EMBL" id="AM849034">
    <property type="protein sequence ID" value="CAQ00392.1"/>
    <property type="molecule type" value="Genomic_DNA"/>
</dbReference>
<proteinExistence type="predicted"/>
<feature type="compositionally biased region" description="Low complexity" evidence="1">
    <location>
        <begin position="14"/>
        <end position="27"/>
    </location>
</feature>
<dbReference type="AlphaFoldDB" id="B0RB27"/>
<feature type="compositionally biased region" description="Basic residues" evidence="1">
    <location>
        <begin position="1"/>
        <end position="11"/>
    </location>
</feature>